<dbReference type="OrthoDB" id="9769319at2"/>
<accession>A0A1M5XDX8</accession>
<evidence type="ECO:0000256" key="4">
    <source>
        <dbReference type="ARBA" id="ARBA00022764"/>
    </source>
</evidence>
<evidence type="ECO:0000256" key="7">
    <source>
        <dbReference type="SAM" id="SignalP"/>
    </source>
</evidence>
<dbReference type="InterPro" id="IPR006059">
    <property type="entry name" value="SBP"/>
</dbReference>
<dbReference type="PROSITE" id="PS51257">
    <property type="entry name" value="PROKAR_LIPOPROTEIN"/>
    <property type="match status" value="1"/>
</dbReference>
<dbReference type="Proteomes" id="UP000183995">
    <property type="component" value="Unassembled WGS sequence"/>
</dbReference>
<dbReference type="GO" id="GO:0015846">
    <property type="term" value="P:polyamine transport"/>
    <property type="evidence" value="ECO:0007669"/>
    <property type="project" value="InterPro"/>
</dbReference>
<dbReference type="PIRSF" id="PIRSF019574">
    <property type="entry name" value="Periplasmic_polyamine_BP"/>
    <property type="match status" value="1"/>
</dbReference>
<dbReference type="Pfam" id="PF13416">
    <property type="entry name" value="SBP_bac_8"/>
    <property type="match status" value="1"/>
</dbReference>
<keyword evidence="4" id="KW-0574">Periplasm</keyword>
<feature type="binding site" evidence="5">
    <location>
        <position position="67"/>
    </location>
    <ligand>
        <name>spermidine</name>
        <dbReference type="ChEBI" id="CHEBI:57834"/>
    </ligand>
</feature>
<dbReference type="CDD" id="cd13590">
    <property type="entry name" value="PBP2_PotD_PotF_like"/>
    <property type="match status" value="1"/>
</dbReference>
<dbReference type="GO" id="GO:0019808">
    <property type="term" value="F:polyamine binding"/>
    <property type="evidence" value="ECO:0007669"/>
    <property type="project" value="InterPro"/>
</dbReference>
<keyword evidence="3 7" id="KW-0732">Signal</keyword>
<reference evidence="8 9" key="1">
    <citation type="submission" date="2016-11" db="EMBL/GenBank/DDBJ databases">
        <authorList>
            <person name="Jaros S."/>
            <person name="Januszkiewicz K."/>
            <person name="Wedrychowicz H."/>
        </authorList>
    </citation>
    <scope>NUCLEOTIDE SEQUENCE [LARGE SCALE GENOMIC DNA]</scope>
    <source>
        <strain evidence="8 9">DSM 10068</strain>
    </source>
</reference>
<dbReference type="Gene3D" id="3.40.190.10">
    <property type="entry name" value="Periplasmic binding protein-like II"/>
    <property type="match status" value="2"/>
</dbReference>
<dbReference type="AlphaFoldDB" id="A0A1M5XDX8"/>
<comment type="subcellular location">
    <subcellularLocation>
        <location evidence="1">Periplasm</location>
    </subcellularLocation>
</comment>
<keyword evidence="9" id="KW-1185">Reference proteome</keyword>
<dbReference type="SUPFAM" id="SSF53850">
    <property type="entry name" value="Periplasmic binding protein-like II"/>
    <property type="match status" value="1"/>
</dbReference>
<dbReference type="EMBL" id="FQXV01000005">
    <property type="protein sequence ID" value="SHH98085.1"/>
    <property type="molecule type" value="Genomic_DNA"/>
</dbReference>
<gene>
    <name evidence="8" type="ORF">SAMN02745823_01743</name>
</gene>
<dbReference type="PRINTS" id="PR00909">
    <property type="entry name" value="SPERMDNBNDNG"/>
</dbReference>
<dbReference type="InterPro" id="IPR001188">
    <property type="entry name" value="Sperm_putr-bd"/>
</dbReference>
<evidence type="ECO:0000256" key="3">
    <source>
        <dbReference type="ARBA" id="ARBA00022729"/>
    </source>
</evidence>
<evidence type="ECO:0000313" key="9">
    <source>
        <dbReference type="Proteomes" id="UP000183995"/>
    </source>
</evidence>
<evidence type="ECO:0000313" key="8">
    <source>
        <dbReference type="EMBL" id="SHH98085.1"/>
    </source>
</evidence>
<dbReference type="RefSeq" id="WP_073077806.1">
    <property type="nucleotide sequence ID" value="NZ_FQXV01000005.1"/>
</dbReference>
<dbReference type="PANTHER" id="PTHR30222:SF17">
    <property type="entry name" value="SPERMIDINE_PUTRESCINE-BINDING PERIPLASMIC PROTEIN"/>
    <property type="match status" value="1"/>
</dbReference>
<feature type="signal peptide" evidence="7">
    <location>
        <begin position="1"/>
        <end position="18"/>
    </location>
</feature>
<dbReference type="STRING" id="1123282.SAMN02745823_01743"/>
<evidence type="ECO:0000256" key="2">
    <source>
        <dbReference type="ARBA" id="ARBA00022448"/>
    </source>
</evidence>
<evidence type="ECO:0000256" key="1">
    <source>
        <dbReference type="ARBA" id="ARBA00004418"/>
    </source>
</evidence>
<sequence>MKKILKQLFAILMLAAMAAFTLAGCASTGSGGASPAGTSEGAADASETGAAPASSEEKELNVICWSEYLPDDVISSFEQETGVRINMTTYDTPDDMLAKVKSSAEGTYDMLIGPASTYVEIFNKLGMLQKLDKSLLTNYKNIDPSYLGKDYDPDNDYSVPYMGAGVVIAVNRSVIKDDIKSYQDLLKPAYANQLVVIEDSRAVVGMALMASGYDINDTSDAGLAAARDYLVKLKPNIKVFDGASPKTEMLNGECAIGLIYNAEAALAMEQDPDIECVFPQEGIYFGADGMMVFKGAKHPGNANRFINYILDAEVSASISGVFPYTNPNKAAVALLPDSYTKNEAKNVPSDVIAKSQPLKDIGDASVKIDAIWSDFKG</sequence>
<name>A0A1M5XDX8_9FIRM</name>
<feature type="region of interest" description="Disordered" evidence="6">
    <location>
        <begin position="33"/>
        <end position="54"/>
    </location>
</feature>
<evidence type="ECO:0000256" key="5">
    <source>
        <dbReference type="PIRSR" id="PIRSR019574-1"/>
    </source>
</evidence>
<evidence type="ECO:0000256" key="6">
    <source>
        <dbReference type="SAM" id="MobiDB-lite"/>
    </source>
</evidence>
<organism evidence="8 9">
    <name type="scientific">Sporobacter termitidis DSM 10068</name>
    <dbReference type="NCBI Taxonomy" id="1123282"/>
    <lineage>
        <taxon>Bacteria</taxon>
        <taxon>Bacillati</taxon>
        <taxon>Bacillota</taxon>
        <taxon>Clostridia</taxon>
        <taxon>Eubacteriales</taxon>
        <taxon>Oscillospiraceae</taxon>
        <taxon>Sporobacter</taxon>
    </lineage>
</organism>
<feature type="chain" id="PRO_5039650360" evidence="7">
    <location>
        <begin position="19"/>
        <end position="377"/>
    </location>
</feature>
<proteinExistence type="predicted"/>
<dbReference type="GO" id="GO:0042597">
    <property type="term" value="C:periplasmic space"/>
    <property type="evidence" value="ECO:0007669"/>
    <property type="project" value="UniProtKB-SubCell"/>
</dbReference>
<protein>
    <submittedName>
        <fullName evidence="8">Spermidine/putrescine transport system substrate-binding protein</fullName>
    </submittedName>
</protein>
<dbReference type="PANTHER" id="PTHR30222">
    <property type="entry name" value="SPERMIDINE/PUTRESCINE-BINDING PERIPLASMIC PROTEIN"/>
    <property type="match status" value="1"/>
</dbReference>
<keyword evidence="2" id="KW-0813">Transport</keyword>